<feature type="region of interest" description="Disordered" evidence="1">
    <location>
        <begin position="1"/>
        <end position="38"/>
    </location>
</feature>
<feature type="region of interest" description="Disordered" evidence="1">
    <location>
        <begin position="198"/>
        <end position="219"/>
    </location>
</feature>
<reference evidence="2" key="1">
    <citation type="submission" date="2013-10" db="EMBL/GenBank/DDBJ databases">
        <title>Genomic analysis of the causative agents of coccidiosis in chickens.</title>
        <authorList>
            <person name="Reid A.J."/>
            <person name="Blake D."/>
            <person name="Billington K."/>
            <person name="Browne H."/>
            <person name="Dunn M."/>
            <person name="Hung S."/>
            <person name="Kawahara F."/>
            <person name="Miranda-Saavedra D."/>
            <person name="Mourier T."/>
            <person name="Nagra H."/>
            <person name="Otto T.D."/>
            <person name="Rawlings N."/>
            <person name="Sanchez A."/>
            <person name="Sanders M."/>
            <person name="Subramaniam C."/>
            <person name="Tay Y."/>
            <person name="Dear P."/>
            <person name="Doerig C."/>
            <person name="Gruber A."/>
            <person name="Parkinson J."/>
            <person name="Shirley M."/>
            <person name="Wan K.L."/>
            <person name="Berriman M."/>
            <person name="Tomley F."/>
            <person name="Pain A."/>
        </authorList>
    </citation>
    <scope>NUCLEOTIDE SEQUENCE [LARGE SCALE GENOMIC DNA]</scope>
    <source>
        <strain evidence="2">Houghton</strain>
    </source>
</reference>
<name>U6MJD4_9EIME</name>
<dbReference type="OrthoDB" id="354584at2759"/>
<evidence type="ECO:0000256" key="1">
    <source>
        <dbReference type="SAM" id="MobiDB-lite"/>
    </source>
</evidence>
<sequence>MDRKSRAAAAAVAAEGLQQQQQQQQQQRELRRGLGGPLSRPIMNWFSGILGALSRLDCAAQCTTSAAAAAATPAAAAAARTGSAPPPSRPRCTCRSSSASLPQQQKQQQRRDRRNSSEDAGIGSPRRRYLREEGDAAGPKNPRLRPGGPPGDWGPPAAAGGPHKLLDLEGPGGPPEASVSEMRFLERHKKPHEYALERKHAQHSEESEEGSPHQWREAPLLPLAEAVPSLKREDLEQMSPATAAAPKSFGVLGVYKATERDYYRRFFRDRDRALDGQQQPAAAAAAAAAGAADGVAVAGAAAAAAVGAAVAAAVAAAGAAAAAATGAAAATAASGARKLHELQQLQQQQQKQQLLQQATARRKRYIPPKEYWYSGRHEPPTALTAAALGARDLKFVLMREARRIRMGALIAPAALAAAAGGLAAPAALAAAAKAAIAAAAAAAGGAFDLDVWEALEGRAAAICRESRNASARSLLRMLQAFAAVQLPLKQTHMEDFMRAITKRQAEMRPENYVHLFQASTAGAATAAAAVLRFGVLGYLQALARLRLRHRICLLGLQEMLLSWAVLRNNFLIKAANSLSKLDLATHVLVTPLRLTLASRIPAFTGSSFAAATAAAAATCVTLTAVTAAAAAAAACVSGCGACAATNCRSVKWVTGVSLFSSAMLVDFLNCAAKQEKKHLLQRHSRDLQLMELYLRIQKPEVYEQLDIETQYFLEVIRNASTATFSDCSDTEEEAEGVDDFAAAEVPSWGVCTPRDAPDEGPGSGPTPHKAAFRSKIEADAFFTPGERGPPSGSGAPAGAPGPSSSGGEAELGCSKVEVAAATAGAAAGPHEGPPAAFSSALHADISRVLNLMEVSHFNSAVAGPFKTDCYLPSKRLVIEGVPSYQLYANTHTPTATSKL</sequence>
<evidence type="ECO:0000313" key="2">
    <source>
        <dbReference type="EMBL" id="CDJ64126.1"/>
    </source>
</evidence>
<dbReference type="VEuPathDB" id="ToxoDB:ENH_00061060"/>
<dbReference type="EMBL" id="HG722907">
    <property type="protein sequence ID" value="CDJ64126.1"/>
    <property type="molecule type" value="Genomic_DNA"/>
</dbReference>
<dbReference type="InterPro" id="IPR052145">
    <property type="entry name" value="Mediator/Homeobox_domain"/>
</dbReference>
<reference evidence="2" key="2">
    <citation type="submission" date="2013-10" db="EMBL/GenBank/DDBJ databases">
        <authorList>
            <person name="Aslett M."/>
        </authorList>
    </citation>
    <scope>NUCLEOTIDE SEQUENCE [LARGE SCALE GENOMIC DNA]</scope>
    <source>
        <strain evidence="2">Houghton</strain>
    </source>
</reference>
<protein>
    <recommendedName>
        <fullName evidence="4">RAP domain-containing protein</fullName>
    </recommendedName>
</protein>
<dbReference type="PANTHER" id="PTHR24330">
    <property type="entry name" value="HOMEOBOX PROTEIN BARH-LIKE"/>
    <property type="match status" value="1"/>
</dbReference>
<feature type="region of interest" description="Disordered" evidence="1">
    <location>
        <begin position="781"/>
        <end position="810"/>
    </location>
</feature>
<dbReference type="AlphaFoldDB" id="U6MJD4"/>
<dbReference type="PANTHER" id="PTHR24330:SF19">
    <property type="entry name" value="MEDIATOR OF RNA POLYMERASE II TRANSCRIPTION SUBUNIT 29"/>
    <property type="match status" value="1"/>
</dbReference>
<feature type="region of interest" description="Disordered" evidence="1">
    <location>
        <begin position="79"/>
        <end position="178"/>
    </location>
</feature>
<organism evidence="2 3">
    <name type="scientific">Eimeria necatrix</name>
    <dbReference type="NCBI Taxonomy" id="51315"/>
    <lineage>
        <taxon>Eukaryota</taxon>
        <taxon>Sar</taxon>
        <taxon>Alveolata</taxon>
        <taxon>Apicomplexa</taxon>
        <taxon>Conoidasida</taxon>
        <taxon>Coccidia</taxon>
        <taxon>Eucoccidiorida</taxon>
        <taxon>Eimeriorina</taxon>
        <taxon>Eimeriidae</taxon>
        <taxon>Eimeria</taxon>
    </lineage>
</organism>
<gene>
    <name evidence="2" type="ORF">ENH_00061060</name>
</gene>
<dbReference type="GeneID" id="25476246"/>
<evidence type="ECO:0000313" key="3">
    <source>
        <dbReference type="Proteomes" id="UP000030754"/>
    </source>
</evidence>
<proteinExistence type="predicted"/>
<dbReference type="Proteomes" id="UP000030754">
    <property type="component" value="Unassembled WGS sequence"/>
</dbReference>
<feature type="region of interest" description="Disordered" evidence="1">
    <location>
        <begin position="748"/>
        <end position="769"/>
    </location>
</feature>
<dbReference type="RefSeq" id="XP_013432593.1">
    <property type="nucleotide sequence ID" value="XM_013577139.1"/>
</dbReference>
<keyword evidence="3" id="KW-1185">Reference proteome</keyword>
<evidence type="ECO:0008006" key="4">
    <source>
        <dbReference type="Google" id="ProtNLM"/>
    </source>
</evidence>
<accession>U6MJD4</accession>
<feature type="compositionally biased region" description="Low complexity" evidence="1">
    <location>
        <begin position="7"/>
        <end position="27"/>
    </location>
</feature>
<feature type="compositionally biased region" description="Basic and acidic residues" evidence="1">
    <location>
        <begin position="198"/>
        <end position="216"/>
    </location>
</feature>
<feature type="compositionally biased region" description="Low complexity" evidence="1">
    <location>
        <begin position="788"/>
        <end position="807"/>
    </location>
</feature>
<feature type="compositionally biased region" description="Low complexity" evidence="1">
    <location>
        <begin position="90"/>
        <end position="107"/>
    </location>
</feature>